<evidence type="ECO:0000256" key="1">
    <source>
        <dbReference type="ARBA" id="ARBA00009881"/>
    </source>
</evidence>
<comment type="caution">
    <text evidence="6">The sequence shown here is derived from an EMBL/GenBank/DDBJ whole genome shotgun (WGS) entry which is preliminary data.</text>
</comment>
<protein>
    <submittedName>
        <fullName evidence="6">Nitronate monooxygenase</fullName>
        <ecNumber evidence="6">1.13.12.-</ecNumber>
    </submittedName>
</protein>
<dbReference type="PANTHER" id="PTHR42747">
    <property type="entry name" value="NITRONATE MONOOXYGENASE-RELATED"/>
    <property type="match status" value="1"/>
</dbReference>
<evidence type="ECO:0000256" key="4">
    <source>
        <dbReference type="ARBA" id="ARBA00023002"/>
    </source>
</evidence>
<gene>
    <name evidence="6" type="ORF">Q5H94_07015</name>
</gene>
<sequence length="324" mass="34628">MSIDWSQLRLPVMQAPMLICSSLELVIASCRAGIIGAFPSGNPRAPDSLESWLAAIREAEAESLGRGERFAPFCVNLLASTAIDQQVRAERLEICKKARVPLILTNLGDPRAEVEAAHEWGGTVFHDVTTMRFAEKAIAAGVDGLMLVSGGAGGHAGTLNPFAFLPQVRRIFDGTIMLAGGIADGNGIAAALALGADIVVMGTRFIATRESGTFDPHKQMLVDAKSEDVLFTDAIAGMPASFLRPSMIENGLDPDNLPPPKGLHRPDLPPGIRAWKNIWSGGHSTGLIDDVPSVAELVERLETEFHAARDPGDWRAALLRSLTR</sequence>
<keyword evidence="5 6" id="KW-0503">Monooxygenase</keyword>
<keyword evidence="3" id="KW-0288">FMN</keyword>
<dbReference type="PANTHER" id="PTHR42747:SF4">
    <property type="entry name" value="BLR1330 PROTEIN"/>
    <property type="match status" value="1"/>
</dbReference>
<dbReference type="EC" id="1.13.12.-" evidence="6"/>
<dbReference type="InterPro" id="IPR004136">
    <property type="entry name" value="NMO"/>
</dbReference>
<evidence type="ECO:0000313" key="7">
    <source>
        <dbReference type="Proteomes" id="UP001176468"/>
    </source>
</evidence>
<dbReference type="CDD" id="cd04730">
    <property type="entry name" value="NPD_like"/>
    <property type="match status" value="1"/>
</dbReference>
<evidence type="ECO:0000256" key="2">
    <source>
        <dbReference type="ARBA" id="ARBA00022630"/>
    </source>
</evidence>
<dbReference type="Gene3D" id="3.20.20.70">
    <property type="entry name" value="Aldolase class I"/>
    <property type="match status" value="1"/>
</dbReference>
<evidence type="ECO:0000256" key="3">
    <source>
        <dbReference type="ARBA" id="ARBA00022643"/>
    </source>
</evidence>
<proteinExistence type="inferred from homology"/>
<dbReference type="SUPFAM" id="SSF51412">
    <property type="entry name" value="Inosine monophosphate dehydrogenase (IMPDH)"/>
    <property type="match status" value="1"/>
</dbReference>
<comment type="similarity">
    <text evidence="1">Belongs to the nitronate monooxygenase family. NMO class I subfamily.</text>
</comment>
<organism evidence="6 7">
    <name type="scientific">Sphingomonas immobilis</name>
    <dbReference type="NCBI Taxonomy" id="3063997"/>
    <lineage>
        <taxon>Bacteria</taxon>
        <taxon>Pseudomonadati</taxon>
        <taxon>Pseudomonadota</taxon>
        <taxon>Alphaproteobacteria</taxon>
        <taxon>Sphingomonadales</taxon>
        <taxon>Sphingomonadaceae</taxon>
        <taxon>Sphingomonas</taxon>
    </lineage>
</organism>
<keyword evidence="7" id="KW-1185">Reference proteome</keyword>
<dbReference type="InterPro" id="IPR013785">
    <property type="entry name" value="Aldolase_TIM"/>
</dbReference>
<dbReference type="Pfam" id="PF03060">
    <property type="entry name" value="NMO"/>
    <property type="match status" value="1"/>
</dbReference>
<keyword evidence="2" id="KW-0285">Flavoprotein</keyword>
<evidence type="ECO:0000256" key="5">
    <source>
        <dbReference type="ARBA" id="ARBA00023033"/>
    </source>
</evidence>
<name>A0ABT8ZWW7_9SPHN</name>
<evidence type="ECO:0000313" key="6">
    <source>
        <dbReference type="EMBL" id="MDO7842069.1"/>
    </source>
</evidence>
<dbReference type="EMBL" id="JAUQSZ010000004">
    <property type="protein sequence ID" value="MDO7842069.1"/>
    <property type="molecule type" value="Genomic_DNA"/>
</dbReference>
<dbReference type="Proteomes" id="UP001176468">
    <property type="component" value="Unassembled WGS sequence"/>
</dbReference>
<keyword evidence="4 6" id="KW-0560">Oxidoreductase</keyword>
<dbReference type="GO" id="GO:0004497">
    <property type="term" value="F:monooxygenase activity"/>
    <property type="evidence" value="ECO:0007669"/>
    <property type="project" value="UniProtKB-KW"/>
</dbReference>
<accession>A0ABT8ZWW7</accession>
<reference evidence="6" key="1">
    <citation type="submission" date="2023-07" db="EMBL/GenBank/DDBJ databases">
        <authorList>
            <person name="Kim M.K."/>
        </authorList>
    </citation>
    <scope>NUCLEOTIDE SEQUENCE</scope>
    <source>
        <strain evidence="6">CA1-15</strain>
    </source>
</reference>